<keyword evidence="3" id="KW-0106">Calcium</keyword>
<comment type="caution">
    <text evidence="5">The sequence shown here is derived from an EMBL/GenBank/DDBJ whole genome shotgun (WGS) entry which is preliminary data.</text>
</comment>
<protein>
    <recommendedName>
        <fullName evidence="4">EF-hand domain-containing protein</fullName>
    </recommendedName>
</protein>
<dbReference type="PANTHER" id="PTHR34524">
    <property type="entry name" value="CALCYPHOSIN"/>
    <property type="match status" value="1"/>
</dbReference>
<dbReference type="InterPro" id="IPR011992">
    <property type="entry name" value="EF-hand-dom_pair"/>
</dbReference>
<dbReference type="GO" id="GO:0005509">
    <property type="term" value="F:calcium ion binding"/>
    <property type="evidence" value="ECO:0007669"/>
    <property type="project" value="InterPro"/>
</dbReference>
<evidence type="ECO:0000256" key="1">
    <source>
        <dbReference type="ARBA" id="ARBA00022723"/>
    </source>
</evidence>
<evidence type="ECO:0000259" key="4">
    <source>
        <dbReference type="PROSITE" id="PS50222"/>
    </source>
</evidence>
<dbReference type="InterPro" id="IPR051581">
    <property type="entry name" value="Ca-bind"/>
</dbReference>
<accession>A0AAU9KC51</accession>
<organism evidence="5 6">
    <name type="scientific">Blepharisma stoltei</name>
    <dbReference type="NCBI Taxonomy" id="1481888"/>
    <lineage>
        <taxon>Eukaryota</taxon>
        <taxon>Sar</taxon>
        <taxon>Alveolata</taxon>
        <taxon>Ciliophora</taxon>
        <taxon>Postciliodesmatophora</taxon>
        <taxon>Heterotrichea</taxon>
        <taxon>Heterotrichida</taxon>
        <taxon>Blepharismidae</taxon>
        <taxon>Blepharisma</taxon>
    </lineage>
</organism>
<reference evidence="5" key="1">
    <citation type="submission" date="2021-09" db="EMBL/GenBank/DDBJ databases">
        <authorList>
            <consortium name="AG Swart"/>
            <person name="Singh M."/>
            <person name="Singh A."/>
            <person name="Seah K."/>
            <person name="Emmerich C."/>
        </authorList>
    </citation>
    <scope>NUCLEOTIDE SEQUENCE</scope>
    <source>
        <strain evidence="5">ATCC30299</strain>
    </source>
</reference>
<evidence type="ECO:0000313" key="6">
    <source>
        <dbReference type="Proteomes" id="UP001162131"/>
    </source>
</evidence>
<feature type="domain" description="EF-hand" evidence="4">
    <location>
        <begin position="230"/>
        <end position="265"/>
    </location>
</feature>
<dbReference type="InterPro" id="IPR018247">
    <property type="entry name" value="EF_Hand_1_Ca_BS"/>
</dbReference>
<dbReference type="AlphaFoldDB" id="A0AAU9KC51"/>
<feature type="domain" description="EF-hand" evidence="4">
    <location>
        <begin position="28"/>
        <end position="63"/>
    </location>
</feature>
<name>A0AAU9KC51_9CILI</name>
<sequence>MALTSMSANSLKEIKFNLQMQLKNKGQNSTKALRKKFVQYDLDKNTSLDREEFEQFLTSSGLFLSRMDVNYLMRHFDKNKDGTLSLSEFIDGIVPELNSRRLNIVQQVWEKLDRNGSNSITLDFLYNSYNVRNHPDVASGRKTEEEIISKFLDAFDASEKGPNGIITQQEFFFTYRDISSSYPHDDEAFVSMMECVWNIGEQHQVNAGDLATVETMLKDKVRLRMIGNETEEQALLRVFKFVDIDDNGYLTRNEFHEALARIGVNLSPELLNAFFQKYDIDRSNSIDYLEFCRSIGNIESHIFTQSISHSFHS</sequence>
<dbReference type="CDD" id="cd00051">
    <property type="entry name" value="EFh"/>
    <property type="match status" value="2"/>
</dbReference>
<dbReference type="SUPFAM" id="SSF47473">
    <property type="entry name" value="EF-hand"/>
    <property type="match status" value="1"/>
</dbReference>
<keyword evidence="6" id="KW-1185">Reference proteome</keyword>
<dbReference type="Gene3D" id="1.10.238.10">
    <property type="entry name" value="EF-hand"/>
    <property type="match status" value="3"/>
</dbReference>
<dbReference type="SMART" id="SM00054">
    <property type="entry name" value="EFh"/>
    <property type="match status" value="4"/>
</dbReference>
<feature type="domain" description="EF-hand" evidence="4">
    <location>
        <begin position="266"/>
        <end position="301"/>
    </location>
</feature>
<dbReference type="Proteomes" id="UP001162131">
    <property type="component" value="Unassembled WGS sequence"/>
</dbReference>
<keyword evidence="1" id="KW-0479">Metal-binding</keyword>
<evidence type="ECO:0000256" key="3">
    <source>
        <dbReference type="ARBA" id="ARBA00022837"/>
    </source>
</evidence>
<proteinExistence type="predicted"/>
<feature type="domain" description="EF-hand" evidence="4">
    <location>
        <begin position="64"/>
        <end position="99"/>
    </location>
</feature>
<dbReference type="EMBL" id="CAJZBQ010000062">
    <property type="protein sequence ID" value="CAG9335268.1"/>
    <property type="molecule type" value="Genomic_DNA"/>
</dbReference>
<dbReference type="InterPro" id="IPR002048">
    <property type="entry name" value="EF_hand_dom"/>
</dbReference>
<evidence type="ECO:0000313" key="5">
    <source>
        <dbReference type="EMBL" id="CAG9335268.1"/>
    </source>
</evidence>
<dbReference type="Pfam" id="PF13499">
    <property type="entry name" value="EF-hand_7"/>
    <property type="match status" value="2"/>
</dbReference>
<gene>
    <name evidence="5" type="ORF">BSTOLATCC_MIC63745</name>
</gene>
<dbReference type="PANTHER" id="PTHR34524:SF6">
    <property type="entry name" value="CALCYPHOSINE LIKE"/>
    <property type="match status" value="1"/>
</dbReference>
<evidence type="ECO:0000256" key="2">
    <source>
        <dbReference type="ARBA" id="ARBA00022737"/>
    </source>
</evidence>
<dbReference type="PROSITE" id="PS50222">
    <property type="entry name" value="EF_HAND_2"/>
    <property type="match status" value="4"/>
</dbReference>
<keyword evidence="2" id="KW-0677">Repeat</keyword>
<dbReference type="PROSITE" id="PS00018">
    <property type="entry name" value="EF_HAND_1"/>
    <property type="match status" value="3"/>
</dbReference>